<reference evidence="3 4" key="1">
    <citation type="submission" date="2014-08" db="EMBL/GenBank/DDBJ databases">
        <title>Whole genome shotgun sequence of Sphingomonas paucimobilis NBRC 13935.</title>
        <authorList>
            <person name="Hosoyama A."/>
            <person name="Hashimoto M."/>
            <person name="Hosoyama Y."/>
            <person name="Noguchi M."/>
            <person name="Uohara A."/>
            <person name="Ohji S."/>
            <person name="Katano-Makiyama Y."/>
            <person name="Ichikawa N."/>
            <person name="Kimura A."/>
            <person name="Yamazoe A."/>
            <person name="Fujita N."/>
        </authorList>
    </citation>
    <scope>NUCLEOTIDE SEQUENCE [LARGE SCALE GENOMIC DNA]</scope>
    <source>
        <strain evidence="3 4">NBRC 13935</strain>
    </source>
</reference>
<organism evidence="3 4">
    <name type="scientific">Sphingomonas paucimobilis NBRC 13935</name>
    <dbReference type="NCBI Taxonomy" id="1219050"/>
    <lineage>
        <taxon>Bacteria</taxon>
        <taxon>Pseudomonadati</taxon>
        <taxon>Pseudomonadota</taxon>
        <taxon>Alphaproteobacteria</taxon>
        <taxon>Sphingomonadales</taxon>
        <taxon>Sphingomonadaceae</taxon>
        <taxon>Sphingomonas</taxon>
    </lineage>
</organism>
<dbReference type="GO" id="GO:0000160">
    <property type="term" value="P:phosphorelay signal transduction system"/>
    <property type="evidence" value="ECO:0007669"/>
    <property type="project" value="InterPro"/>
</dbReference>
<keyword evidence="4" id="KW-1185">Reference proteome</keyword>
<dbReference type="AlphaFoldDB" id="A0A0C9NGF6"/>
<dbReference type="InterPro" id="IPR011006">
    <property type="entry name" value="CheY-like_superfamily"/>
</dbReference>
<sequence>MCYVLIIEDEWIIAEHLAGLAEDAGATSIEVAAIGRQTVEAARERRLDIILSDARLQEGTCPAAVASIQCELGDIPAIFITGSPTECQPRSASAIVLTKLFDNAAMLGVFRNSAPI</sequence>
<evidence type="ECO:0000259" key="2">
    <source>
        <dbReference type="PROSITE" id="PS50110"/>
    </source>
</evidence>
<proteinExistence type="predicted"/>
<evidence type="ECO:0000313" key="3">
    <source>
        <dbReference type="EMBL" id="GAN15297.1"/>
    </source>
</evidence>
<feature type="domain" description="Response regulatory" evidence="2">
    <location>
        <begin position="3"/>
        <end position="114"/>
    </location>
</feature>
<protein>
    <submittedName>
        <fullName evidence="3">DNA, contig: SP655</fullName>
    </submittedName>
</protein>
<dbReference type="RefSeq" id="WP_042469380.1">
    <property type="nucleotide sequence ID" value="NZ_BBJS01000055.1"/>
</dbReference>
<dbReference type="Gene3D" id="3.40.50.2300">
    <property type="match status" value="1"/>
</dbReference>
<dbReference type="EMBL" id="BBJS01000055">
    <property type="protein sequence ID" value="GAN15297.1"/>
    <property type="molecule type" value="Genomic_DNA"/>
</dbReference>
<dbReference type="SUPFAM" id="SSF52172">
    <property type="entry name" value="CheY-like"/>
    <property type="match status" value="1"/>
</dbReference>
<comment type="caution">
    <text evidence="3">The sequence shown here is derived from an EMBL/GenBank/DDBJ whole genome shotgun (WGS) entry which is preliminary data.</text>
</comment>
<feature type="modified residue" description="4-aspartylphosphate" evidence="1">
    <location>
        <position position="53"/>
    </location>
</feature>
<keyword evidence="1" id="KW-0597">Phosphoprotein</keyword>
<evidence type="ECO:0000256" key="1">
    <source>
        <dbReference type="PROSITE-ProRule" id="PRU00169"/>
    </source>
</evidence>
<dbReference type="GeneID" id="78527539"/>
<gene>
    <name evidence="3" type="ORF">SP6_55_00150</name>
</gene>
<dbReference type="Proteomes" id="UP000032025">
    <property type="component" value="Unassembled WGS sequence"/>
</dbReference>
<dbReference type="InterPro" id="IPR001789">
    <property type="entry name" value="Sig_transdc_resp-reg_receiver"/>
</dbReference>
<accession>A0A0C9NGF6</accession>
<name>A0A0C9NGF6_SPHPI</name>
<evidence type="ECO:0000313" key="4">
    <source>
        <dbReference type="Proteomes" id="UP000032025"/>
    </source>
</evidence>
<dbReference type="Pfam" id="PF00072">
    <property type="entry name" value="Response_reg"/>
    <property type="match status" value="1"/>
</dbReference>
<dbReference type="PROSITE" id="PS50110">
    <property type="entry name" value="RESPONSE_REGULATORY"/>
    <property type="match status" value="1"/>
</dbReference>